<dbReference type="RefSeq" id="WP_076769912.1">
    <property type="nucleotide sequence ID" value="NZ_CP019445.1"/>
</dbReference>
<dbReference type="AlphaFoldDB" id="A0A807LLX1"/>
<organism evidence="1 2">
    <name type="scientific">Kosakonia cowanii JCM 10956 = DSM 18146</name>
    <dbReference type="NCBI Taxonomy" id="1300165"/>
    <lineage>
        <taxon>Bacteria</taxon>
        <taxon>Pseudomonadati</taxon>
        <taxon>Pseudomonadota</taxon>
        <taxon>Gammaproteobacteria</taxon>
        <taxon>Enterobacterales</taxon>
        <taxon>Enterobacteriaceae</taxon>
        <taxon>Kosakonia</taxon>
    </lineage>
</organism>
<reference evidence="1 2" key="1">
    <citation type="submission" date="2017-01" db="EMBL/GenBank/DDBJ databases">
        <authorList>
            <person name="Cao J.-M."/>
        </authorList>
    </citation>
    <scope>NUCLEOTIDE SEQUENCE [LARGE SCALE GENOMIC DNA]</scope>
    <source>
        <strain evidence="1 2">888-76</strain>
    </source>
</reference>
<sequence>MTNNDELAMQAEQCANILENISGFEPDDIDGDAVDLRFDLDGMDTGCTVSLVEQCQHAADALRALLAERDADKKRIADYRHQLSRYSMSPGEADQRRCESRAVRDALGFGKDADNVAPVDLREKISVLRQRIDELEARTVSVKLPPKVDSSNLPFAAHSWNSCIDEVTKSLAAAGIKLEVGE</sequence>
<dbReference type="EMBL" id="CP019445">
    <property type="protein sequence ID" value="APZ06645.1"/>
    <property type="molecule type" value="Genomic_DNA"/>
</dbReference>
<evidence type="ECO:0000313" key="2">
    <source>
        <dbReference type="Proteomes" id="UP000187148"/>
    </source>
</evidence>
<evidence type="ECO:0000313" key="1">
    <source>
        <dbReference type="EMBL" id="APZ06645.1"/>
    </source>
</evidence>
<dbReference type="Proteomes" id="UP000187148">
    <property type="component" value="Chromosome"/>
</dbReference>
<gene>
    <name evidence="1" type="ORF">BWI95_17140</name>
</gene>
<proteinExistence type="predicted"/>
<name>A0A807LLX1_9ENTR</name>
<evidence type="ECO:0008006" key="3">
    <source>
        <dbReference type="Google" id="ProtNLM"/>
    </source>
</evidence>
<dbReference type="KEGG" id="kco:BWI95_17140"/>
<accession>A0A807LLX1</accession>
<keyword evidence="2" id="KW-1185">Reference proteome</keyword>
<protein>
    <recommendedName>
        <fullName evidence="3">Ead/Ea22-like family protein</fullName>
    </recommendedName>
</protein>